<dbReference type="AlphaFoldDB" id="A0A4R5VRP3"/>
<proteinExistence type="predicted"/>
<dbReference type="GO" id="GO:0005509">
    <property type="term" value="F:calcium ion binding"/>
    <property type="evidence" value="ECO:0007669"/>
    <property type="project" value="InterPro"/>
</dbReference>
<keyword evidence="3" id="KW-1185">Reference proteome</keyword>
<feature type="signal peptide" evidence="1">
    <location>
        <begin position="1"/>
        <end position="23"/>
    </location>
</feature>
<evidence type="ECO:0008006" key="4">
    <source>
        <dbReference type="Google" id="ProtNLM"/>
    </source>
</evidence>
<sequence length="236" mass="24162">MISANCKQFISGLAFLLMLQSCGGGGSSSGNTAGIGGGTVSNPASAPGTVVYSSNPAVYTKDVQITENSPTVSGGVATSFTISPALPAGLSLNAANGMITGTPTLVTPATTYIVTSASSAGSATVSISIATLAPANPLAKLGLARESYGVWDRTGYNTVTQYPFTRGQDYSDTWSHVNGVASGTFDWSFLDAQLQFADSQHEQINVQISPIGGALGGSMPTWMPHLSDYLSCNFLN</sequence>
<comment type="caution">
    <text evidence="2">The sequence shown here is derived from an EMBL/GenBank/DDBJ whole genome shotgun (WGS) entry which is preliminary data.</text>
</comment>
<dbReference type="EMBL" id="SMYL01000017">
    <property type="protein sequence ID" value="TDK60441.1"/>
    <property type="molecule type" value="Genomic_DNA"/>
</dbReference>
<protein>
    <recommendedName>
        <fullName evidence="4">Dystroglycan-type cadherin-like domain-containing protein</fullName>
    </recommendedName>
</protein>
<dbReference type="GO" id="GO:0016020">
    <property type="term" value="C:membrane"/>
    <property type="evidence" value="ECO:0007669"/>
    <property type="project" value="InterPro"/>
</dbReference>
<dbReference type="Proteomes" id="UP000294829">
    <property type="component" value="Unassembled WGS sequence"/>
</dbReference>
<dbReference type="OrthoDB" id="601499at2"/>
<keyword evidence="1" id="KW-0732">Signal</keyword>
<dbReference type="Pfam" id="PF05345">
    <property type="entry name" value="He_PIG"/>
    <property type="match status" value="1"/>
</dbReference>
<organism evidence="2 3">
    <name type="scientific">Sapientia aquatica</name>
    <dbReference type="NCBI Taxonomy" id="1549640"/>
    <lineage>
        <taxon>Bacteria</taxon>
        <taxon>Pseudomonadati</taxon>
        <taxon>Pseudomonadota</taxon>
        <taxon>Betaproteobacteria</taxon>
        <taxon>Burkholderiales</taxon>
        <taxon>Oxalobacteraceae</taxon>
        <taxon>Sapientia</taxon>
    </lineage>
</organism>
<evidence type="ECO:0000313" key="2">
    <source>
        <dbReference type="EMBL" id="TDK60441.1"/>
    </source>
</evidence>
<dbReference type="RefSeq" id="WP_133331170.1">
    <property type="nucleotide sequence ID" value="NZ_SMYL01000017.1"/>
</dbReference>
<dbReference type="PROSITE" id="PS51257">
    <property type="entry name" value="PROKAR_LIPOPROTEIN"/>
    <property type="match status" value="1"/>
</dbReference>
<dbReference type="InterPro" id="IPR013783">
    <property type="entry name" value="Ig-like_fold"/>
</dbReference>
<reference evidence="2 3" key="1">
    <citation type="submission" date="2019-03" db="EMBL/GenBank/DDBJ databases">
        <title>Sapientia aquatica gen. nov., sp. nov., isolated from a crater lake.</title>
        <authorList>
            <person name="Felfoldi T."/>
            <person name="Szabo A."/>
            <person name="Toth E."/>
            <person name="Schumann P."/>
            <person name="Keki Z."/>
            <person name="Marialigeti K."/>
            <person name="Mathe I."/>
        </authorList>
    </citation>
    <scope>NUCLEOTIDE SEQUENCE [LARGE SCALE GENOMIC DNA]</scope>
    <source>
        <strain evidence="2 3">SA-152</strain>
    </source>
</reference>
<dbReference type="SUPFAM" id="SSF49313">
    <property type="entry name" value="Cadherin-like"/>
    <property type="match status" value="1"/>
</dbReference>
<evidence type="ECO:0000313" key="3">
    <source>
        <dbReference type="Proteomes" id="UP000294829"/>
    </source>
</evidence>
<dbReference type="Gene3D" id="2.60.40.10">
    <property type="entry name" value="Immunoglobulins"/>
    <property type="match status" value="1"/>
</dbReference>
<accession>A0A4R5VRP3</accession>
<evidence type="ECO:0000256" key="1">
    <source>
        <dbReference type="SAM" id="SignalP"/>
    </source>
</evidence>
<dbReference type="InterPro" id="IPR015919">
    <property type="entry name" value="Cadherin-like_sf"/>
</dbReference>
<name>A0A4R5VRP3_9BURK</name>
<feature type="chain" id="PRO_5020594918" description="Dystroglycan-type cadherin-like domain-containing protein" evidence="1">
    <location>
        <begin position="24"/>
        <end position="236"/>
    </location>
</feature>
<gene>
    <name evidence="2" type="ORF">E2I14_18125</name>
</gene>